<reference evidence="2 3" key="1">
    <citation type="submission" date="2016-11" db="EMBL/GenBank/DDBJ databases">
        <authorList>
            <person name="Jaros S."/>
            <person name="Januszkiewicz K."/>
            <person name="Wedrychowicz H."/>
        </authorList>
    </citation>
    <scope>NUCLEOTIDE SEQUENCE [LARGE SCALE GENOMIC DNA]</scope>
    <source>
        <strain evidence="2 3">DSM 26897</strain>
    </source>
</reference>
<dbReference type="AlphaFoldDB" id="A0A1M5FR49"/>
<proteinExistence type="predicted"/>
<sequence length="70" mass="8114">MNRRTKQSLMDLLNRNIAFQGRGMLFQAFILLALVSSIGITISHFLQKEQPPLQQRVQKGNGLRYRTQLK</sequence>
<evidence type="ECO:0000313" key="2">
    <source>
        <dbReference type="EMBL" id="SHF94030.1"/>
    </source>
</evidence>
<name>A0A1M5FR49_9BACT</name>
<keyword evidence="1" id="KW-1133">Transmembrane helix</keyword>
<accession>A0A1M5FR49</accession>
<protein>
    <submittedName>
        <fullName evidence="2">Uncharacterized protein</fullName>
    </submittedName>
</protein>
<dbReference type="Proteomes" id="UP000184368">
    <property type="component" value="Unassembled WGS sequence"/>
</dbReference>
<organism evidence="2 3">
    <name type="scientific">Cnuella takakiae</name>
    <dbReference type="NCBI Taxonomy" id="1302690"/>
    <lineage>
        <taxon>Bacteria</taxon>
        <taxon>Pseudomonadati</taxon>
        <taxon>Bacteroidota</taxon>
        <taxon>Chitinophagia</taxon>
        <taxon>Chitinophagales</taxon>
        <taxon>Chitinophagaceae</taxon>
        <taxon>Cnuella</taxon>
    </lineage>
</organism>
<dbReference type="EMBL" id="FQUO01000014">
    <property type="protein sequence ID" value="SHF94030.1"/>
    <property type="molecule type" value="Genomic_DNA"/>
</dbReference>
<keyword evidence="1" id="KW-0472">Membrane</keyword>
<keyword evidence="3" id="KW-1185">Reference proteome</keyword>
<feature type="transmembrane region" description="Helical" evidence="1">
    <location>
        <begin position="24"/>
        <end position="46"/>
    </location>
</feature>
<keyword evidence="1" id="KW-0812">Transmembrane</keyword>
<dbReference type="RefSeq" id="WP_073045764.1">
    <property type="nucleotide sequence ID" value="NZ_FQUO01000014.1"/>
</dbReference>
<evidence type="ECO:0000313" key="3">
    <source>
        <dbReference type="Proteomes" id="UP000184368"/>
    </source>
</evidence>
<gene>
    <name evidence="2" type="ORF">SAMN05444008_114123</name>
</gene>
<evidence type="ECO:0000256" key="1">
    <source>
        <dbReference type="SAM" id="Phobius"/>
    </source>
</evidence>